<dbReference type="SUPFAM" id="SSF56112">
    <property type="entry name" value="Protein kinase-like (PK-like)"/>
    <property type="match status" value="1"/>
</dbReference>
<keyword evidence="2" id="KW-0472">Membrane</keyword>
<dbReference type="Proteomes" id="UP000317909">
    <property type="component" value="Chromosome"/>
</dbReference>
<organism evidence="4 5">
    <name type="scientific">Lacipirellula limnantheis</name>
    <dbReference type="NCBI Taxonomy" id="2528024"/>
    <lineage>
        <taxon>Bacteria</taxon>
        <taxon>Pseudomonadati</taxon>
        <taxon>Planctomycetota</taxon>
        <taxon>Planctomycetia</taxon>
        <taxon>Pirellulales</taxon>
        <taxon>Lacipirellulaceae</taxon>
        <taxon>Lacipirellula</taxon>
    </lineage>
</organism>
<protein>
    <recommendedName>
        <fullName evidence="3">ABC1 atypical kinase-like domain-containing protein</fullName>
    </recommendedName>
</protein>
<evidence type="ECO:0000313" key="4">
    <source>
        <dbReference type="EMBL" id="QDT74780.1"/>
    </source>
</evidence>
<keyword evidence="2" id="KW-0812">Transmembrane</keyword>
<dbReference type="PANTHER" id="PTHR10566:SF113">
    <property type="entry name" value="PROTEIN ACTIVITY OF BC1 COMPLEX KINASE 7, CHLOROPLASTIC"/>
    <property type="match status" value="1"/>
</dbReference>
<dbReference type="InterPro" id="IPR004147">
    <property type="entry name" value="ABC1_dom"/>
</dbReference>
<evidence type="ECO:0000259" key="3">
    <source>
        <dbReference type="Pfam" id="PF03109"/>
    </source>
</evidence>
<feature type="transmembrane region" description="Helical" evidence="2">
    <location>
        <begin position="527"/>
        <end position="547"/>
    </location>
</feature>
<name>A0A517U2F0_9BACT</name>
<keyword evidence="2" id="KW-1133">Transmembrane helix</keyword>
<feature type="transmembrane region" description="Helical" evidence="2">
    <location>
        <begin position="393"/>
        <end position="413"/>
    </location>
</feature>
<comment type="similarity">
    <text evidence="1">Belongs to the protein kinase superfamily. ADCK protein kinase family.</text>
</comment>
<keyword evidence="4" id="KW-0808">Transferase</keyword>
<dbReference type="RefSeq" id="WP_145434510.1">
    <property type="nucleotide sequence ID" value="NZ_CP036339.1"/>
</dbReference>
<evidence type="ECO:0000313" key="5">
    <source>
        <dbReference type="Proteomes" id="UP000317909"/>
    </source>
</evidence>
<sequence length="556" mass="63021">MRIGAIPQVYRNVNRWREILSILSKYGLAGWLARFEFSFGRGLLKNRTGEVLADASRETRIRMAMEELGPTFIKLGQIMSTRPDMVGRELAEELEKLQRSVPPDPPDVVTQLVEEDLSCALTDIFAEFSDLPVASASIGQVHRARLVTGQEVAVKVQRRDISRRVRVDLEILQGLAQLAEMIPELAPYQPCASIADFQRALRRELDFERERRHMEEFRRHFNGSPLVRIPRPYAEFSTDRVLVMEWLEGVPLSSPQKVAESGIALSAIARQGADLYLEMIFRNGFYHADPHPGNLLLLPNEGLGLLDYGMVGRIDDALREEIEEFLLAIVEQDSQRLGAIVIRVGATPPGLDESALAIDLADYIAQFAHQSAENFELAAALREMFEVMRRHRILLPAAMTMLLKVLVMLEGTGRRLAPDFSLMQILKPYRKKMMARRISPTRQFRKARRIVYELEQLAEIFPRRMRDILQQVQTGRFDVHLDHRGLEPSVNRLVLGMLTSALFIGSVLLVTNNVWPFWFWPLDGASAPGLAGMILSGLLGIRLLRAINKSGHLDRH</sequence>
<keyword evidence="5" id="KW-1185">Reference proteome</keyword>
<feature type="domain" description="ABC1 atypical kinase-like" evidence="3">
    <location>
        <begin position="96"/>
        <end position="337"/>
    </location>
</feature>
<dbReference type="KEGG" id="llh:I41_39820"/>
<dbReference type="PANTHER" id="PTHR10566">
    <property type="entry name" value="CHAPERONE-ACTIVITY OF BC1 COMPLEX CABC1 -RELATED"/>
    <property type="match status" value="1"/>
</dbReference>
<dbReference type="Pfam" id="PF03109">
    <property type="entry name" value="ABC1"/>
    <property type="match status" value="1"/>
</dbReference>
<evidence type="ECO:0000256" key="2">
    <source>
        <dbReference type="SAM" id="Phobius"/>
    </source>
</evidence>
<evidence type="ECO:0000256" key="1">
    <source>
        <dbReference type="ARBA" id="ARBA00009670"/>
    </source>
</evidence>
<dbReference type="InterPro" id="IPR050154">
    <property type="entry name" value="UbiB_kinase"/>
</dbReference>
<feature type="transmembrane region" description="Helical" evidence="2">
    <location>
        <begin position="493"/>
        <end position="515"/>
    </location>
</feature>
<gene>
    <name evidence="4" type="primary">ubiB</name>
    <name evidence="4" type="ORF">I41_39820</name>
</gene>
<dbReference type="CDD" id="cd05121">
    <property type="entry name" value="ABC1_ADCK3-like"/>
    <property type="match status" value="1"/>
</dbReference>
<dbReference type="GO" id="GO:0016740">
    <property type="term" value="F:transferase activity"/>
    <property type="evidence" value="ECO:0007669"/>
    <property type="project" value="UniProtKB-KW"/>
</dbReference>
<proteinExistence type="inferred from homology"/>
<dbReference type="AlphaFoldDB" id="A0A517U2F0"/>
<dbReference type="EMBL" id="CP036339">
    <property type="protein sequence ID" value="QDT74780.1"/>
    <property type="molecule type" value="Genomic_DNA"/>
</dbReference>
<reference evidence="4 5" key="1">
    <citation type="submission" date="2019-02" db="EMBL/GenBank/DDBJ databases">
        <title>Deep-cultivation of Planctomycetes and their phenomic and genomic characterization uncovers novel biology.</title>
        <authorList>
            <person name="Wiegand S."/>
            <person name="Jogler M."/>
            <person name="Boedeker C."/>
            <person name="Pinto D."/>
            <person name="Vollmers J."/>
            <person name="Rivas-Marin E."/>
            <person name="Kohn T."/>
            <person name="Peeters S.H."/>
            <person name="Heuer A."/>
            <person name="Rast P."/>
            <person name="Oberbeckmann S."/>
            <person name="Bunk B."/>
            <person name="Jeske O."/>
            <person name="Meyerdierks A."/>
            <person name="Storesund J.E."/>
            <person name="Kallscheuer N."/>
            <person name="Luecker S."/>
            <person name="Lage O.M."/>
            <person name="Pohl T."/>
            <person name="Merkel B.J."/>
            <person name="Hornburger P."/>
            <person name="Mueller R.-W."/>
            <person name="Bruemmer F."/>
            <person name="Labrenz M."/>
            <person name="Spormann A.M."/>
            <person name="Op den Camp H."/>
            <person name="Overmann J."/>
            <person name="Amann R."/>
            <person name="Jetten M.S.M."/>
            <person name="Mascher T."/>
            <person name="Medema M.H."/>
            <person name="Devos D.P."/>
            <person name="Kaster A.-K."/>
            <person name="Ovreas L."/>
            <person name="Rohde M."/>
            <person name="Galperin M.Y."/>
            <person name="Jogler C."/>
        </authorList>
    </citation>
    <scope>NUCLEOTIDE SEQUENCE [LARGE SCALE GENOMIC DNA]</scope>
    <source>
        <strain evidence="4 5">I41</strain>
    </source>
</reference>
<dbReference type="InterPro" id="IPR011009">
    <property type="entry name" value="Kinase-like_dom_sf"/>
</dbReference>
<dbReference type="OrthoDB" id="9795390at2"/>
<accession>A0A517U2F0</accession>